<organism evidence="2">
    <name type="scientific">Candidatus Methanogaster sp. ANME-2c ERB4</name>
    <dbReference type="NCBI Taxonomy" id="2759911"/>
    <lineage>
        <taxon>Archaea</taxon>
        <taxon>Methanobacteriati</taxon>
        <taxon>Methanobacteriota</taxon>
        <taxon>Stenosarchaea group</taxon>
        <taxon>Methanomicrobia</taxon>
        <taxon>Methanosarcinales</taxon>
        <taxon>ANME-2 cluster</taxon>
        <taxon>Candidatus Methanogasteraceae</taxon>
        <taxon>Candidatus Methanogaster</taxon>
    </lineage>
</organism>
<protein>
    <submittedName>
        <fullName evidence="2">Uncharacterized protein</fullName>
    </submittedName>
</protein>
<name>A0A7G9YML6_9EURY</name>
<dbReference type="AlphaFoldDB" id="A0A7G9YML6"/>
<evidence type="ECO:0000313" key="1">
    <source>
        <dbReference type="EMBL" id="QNO49225.1"/>
    </source>
</evidence>
<reference evidence="2" key="1">
    <citation type="submission" date="2020-06" db="EMBL/GenBank/DDBJ databases">
        <title>Unique genomic features of the anaerobic methanotrophic archaea.</title>
        <authorList>
            <person name="Chadwick G.L."/>
            <person name="Skennerton C.T."/>
            <person name="Laso-Perez R."/>
            <person name="Leu A.O."/>
            <person name="Speth D.R."/>
            <person name="Yu H."/>
            <person name="Morgan-Lang C."/>
            <person name="Hatzenpichler R."/>
            <person name="Goudeau D."/>
            <person name="Malmstrom R."/>
            <person name="Brazelton W.J."/>
            <person name="Woyke T."/>
            <person name="Hallam S.J."/>
            <person name="Tyson G.W."/>
            <person name="Wegener G."/>
            <person name="Boetius A."/>
            <person name="Orphan V."/>
        </authorList>
    </citation>
    <scope>NUCLEOTIDE SEQUENCE</scope>
</reference>
<sequence>MERRELLNYQHIITLSVDYLAGDRGASYIESRGSEYENAIAPTPYVCPGFGDFRYKVI</sequence>
<accession>A0A7G9YML6</accession>
<dbReference type="EMBL" id="MT631375">
    <property type="protein sequence ID" value="QNO49250.1"/>
    <property type="molecule type" value="Genomic_DNA"/>
</dbReference>
<proteinExistence type="predicted"/>
<dbReference type="EMBL" id="MT631374">
    <property type="protein sequence ID" value="QNO49225.1"/>
    <property type="molecule type" value="Genomic_DNA"/>
</dbReference>
<evidence type="ECO:0000313" key="2">
    <source>
        <dbReference type="EMBL" id="QNO49250.1"/>
    </source>
</evidence>
<gene>
    <name evidence="1" type="ORF">DHJJDJHP_00032</name>
    <name evidence="2" type="ORF">LDNCKMAD_00015</name>
</gene>